<dbReference type="CDD" id="cd20335">
    <property type="entry name" value="BRcat_RBR"/>
    <property type="match status" value="1"/>
</dbReference>
<proteinExistence type="predicted"/>
<protein>
    <recommendedName>
        <fullName evidence="4">BTB domain-containing protein</fullName>
    </recommendedName>
</protein>
<dbReference type="AlphaFoldDB" id="A0A812U5Z2"/>
<dbReference type="OrthoDB" id="443586at2759"/>
<evidence type="ECO:0000313" key="5">
    <source>
        <dbReference type="EMBL" id="CAE7553071.1"/>
    </source>
</evidence>
<evidence type="ECO:0000256" key="3">
    <source>
        <dbReference type="SAM" id="SignalP"/>
    </source>
</evidence>
<dbReference type="SUPFAM" id="SSF54695">
    <property type="entry name" value="POZ domain"/>
    <property type="match status" value="1"/>
</dbReference>
<dbReference type="EMBL" id="CAJNJA010026008">
    <property type="protein sequence ID" value="CAE7553071.1"/>
    <property type="molecule type" value="Genomic_DNA"/>
</dbReference>
<dbReference type="Pfam" id="PF00651">
    <property type="entry name" value="BTB"/>
    <property type="match status" value="1"/>
</dbReference>
<keyword evidence="2" id="KW-0472">Membrane</keyword>
<keyword evidence="2" id="KW-1133">Transmembrane helix</keyword>
<comment type="caution">
    <text evidence="5">The sequence shown here is derived from an EMBL/GenBank/DDBJ whole genome shotgun (WGS) entry which is preliminary data.</text>
</comment>
<feature type="transmembrane region" description="Helical" evidence="2">
    <location>
        <begin position="177"/>
        <end position="194"/>
    </location>
</feature>
<accession>A0A812U5Z2</accession>
<evidence type="ECO:0000259" key="4">
    <source>
        <dbReference type="PROSITE" id="PS50097"/>
    </source>
</evidence>
<organism evidence="5 6">
    <name type="scientific">Symbiodinium necroappetens</name>
    <dbReference type="NCBI Taxonomy" id="1628268"/>
    <lineage>
        <taxon>Eukaryota</taxon>
        <taxon>Sar</taxon>
        <taxon>Alveolata</taxon>
        <taxon>Dinophyceae</taxon>
        <taxon>Suessiales</taxon>
        <taxon>Symbiodiniaceae</taxon>
        <taxon>Symbiodinium</taxon>
    </lineage>
</organism>
<evidence type="ECO:0000256" key="2">
    <source>
        <dbReference type="SAM" id="Phobius"/>
    </source>
</evidence>
<keyword evidence="6" id="KW-1185">Reference proteome</keyword>
<feature type="signal peptide" evidence="3">
    <location>
        <begin position="1"/>
        <end position="24"/>
    </location>
</feature>
<name>A0A812U5Z2_9DINO</name>
<keyword evidence="2" id="KW-0812">Transmembrane</keyword>
<evidence type="ECO:0000256" key="1">
    <source>
        <dbReference type="SAM" id="MobiDB-lite"/>
    </source>
</evidence>
<dbReference type="Proteomes" id="UP000601435">
    <property type="component" value="Unassembled WGS sequence"/>
</dbReference>
<keyword evidence="3" id="KW-0732">Signal</keyword>
<feature type="domain" description="BTB" evidence="4">
    <location>
        <begin position="715"/>
        <end position="787"/>
    </location>
</feature>
<dbReference type="PROSITE" id="PS50097">
    <property type="entry name" value="BTB"/>
    <property type="match status" value="1"/>
</dbReference>
<feature type="transmembrane region" description="Helical" evidence="2">
    <location>
        <begin position="306"/>
        <end position="328"/>
    </location>
</feature>
<dbReference type="PANTHER" id="PTHR24413">
    <property type="entry name" value="SPECKLE-TYPE POZ PROTEIN"/>
    <property type="match status" value="1"/>
</dbReference>
<dbReference type="Gene3D" id="3.30.710.10">
    <property type="entry name" value="Potassium Channel Kv1.1, Chain A"/>
    <property type="match status" value="1"/>
</dbReference>
<feature type="region of interest" description="Disordered" evidence="1">
    <location>
        <begin position="901"/>
        <end position="920"/>
    </location>
</feature>
<feature type="transmembrane region" description="Helical" evidence="2">
    <location>
        <begin position="239"/>
        <end position="259"/>
    </location>
</feature>
<dbReference type="InterPro" id="IPR000210">
    <property type="entry name" value="BTB/POZ_dom"/>
</dbReference>
<reference evidence="5" key="1">
    <citation type="submission" date="2021-02" db="EMBL/GenBank/DDBJ databases">
        <authorList>
            <person name="Dougan E. K."/>
            <person name="Rhodes N."/>
            <person name="Thang M."/>
            <person name="Chan C."/>
        </authorList>
    </citation>
    <scope>NUCLEOTIDE SEQUENCE</scope>
</reference>
<evidence type="ECO:0000313" key="6">
    <source>
        <dbReference type="Proteomes" id="UP000601435"/>
    </source>
</evidence>
<feature type="chain" id="PRO_5032493903" description="BTB domain-containing protein" evidence="3">
    <location>
        <begin position="25"/>
        <end position="920"/>
    </location>
</feature>
<dbReference type="InterPro" id="IPR011333">
    <property type="entry name" value="SKP1/BTB/POZ_sf"/>
</dbReference>
<sequence>MVRALPSVLVAKLAHFLLLRAAVGEEFVHETSASRKLLLASLIIMMDCRMICEMVAAVSQQPQQHVLEILIISAALTLGLYWLLQECKDSLQHLSTVTMSSLEDQDESDEVCDHNGWSTVQVLTSRLDLQFAPPVLQLVVLVSEGFGTPGLLSRPVFGVAFVLVYELSLLPPHESGAFHFLLFFWMAIFFYEYFTWLLLLWLLCQVMFCAVTGVSHALELGVRGATCAAYVHLCEVMQLRIGLLAVMGIVKFMMFFIVWNFGSMACALVGQHVNDSLRMAMDALHTRDKVSCERALYVASFLPTTYQISAIAIGTFGFLFRLVPWAWVLRAPTFYRRFTKKLDLVQDSVCGTLLSTGSSKIAEAWFHIHQRRKSVMEMLDISFSCPCSTDESPCIEYDNYILEEIFKGKKSRLPGIISAKASREAAAGIVEGETLRHCSSPDCPGTWRVQVGDGEQPERQCRSCKACNRVTCTSCGYPWYALDLVIDRSTAIAEQIILLPCLSSWTGIYVDTCSSTLVMYRDLFGRHDQMTCEQYATFLREQLPVVVFTEFELEPDRQAFEVELFVGDTDTFQPGESISSTIGGPLNFYRFQMTLFPHGLKEEEGLLDRFVAVNVQMLPPRELAGCSWSCEEVEVEVVLHNWYDYGVHCWDVMTFQNSDDTCRFGSILPTNSLQVDLGWLNSEKKVLVVGRLKLPIPRDAFGESIRALDLSQEVTQVTFQLSQGPRLFMDKRLLISRSEYFKEMLSEPKWKEARTNTIDLRSDTSVDHRSFSALLFFIMSNTFTAGGDTNFAFAVRRLADRYRLPQLVEKIEVELVNMLSADNVLAFLGQVVGSGGLLELACLEMIKADECEILKSKHETLDQIIEDHPDLAKRIMRLLVGRTGKKRVCFYVGKRSCDEPSQPAEPISQHAHLAKDKLRL</sequence>
<gene>
    <name evidence="5" type="ORF">SNEC2469_LOCUS15940</name>
</gene>